<gene>
    <name evidence="1" type="ORF">TRFO_32210</name>
</gene>
<dbReference type="SUPFAM" id="SSF48371">
    <property type="entry name" value="ARM repeat"/>
    <property type="match status" value="1"/>
</dbReference>
<dbReference type="Gene3D" id="1.25.10.10">
    <property type="entry name" value="Leucine-rich Repeat Variant"/>
    <property type="match status" value="1"/>
</dbReference>
<dbReference type="EMBL" id="MLAK01000930">
    <property type="protein sequence ID" value="OHT00950.1"/>
    <property type="molecule type" value="Genomic_DNA"/>
</dbReference>
<dbReference type="Proteomes" id="UP000179807">
    <property type="component" value="Unassembled WGS sequence"/>
</dbReference>
<dbReference type="InterPro" id="IPR011989">
    <property type="entry name" value="ARM-like"/>
</dbReference>
<evidence type="ECO:0000313" key="1">
    <source>
        <dbReference type="EMBL" id="OHT00950.1"/>
    </source>
</evidence>
<dbReference type="VEuPathDB" id="TrichDB:TRFO_32210"/>
<evidence type="ECO:0000313" key="2">
    <source>
        <dbReference type="Proteomes" id="UP000179807"/>
    </source>
</evidence>
<dbReference type="AlphaFoldDB" id="A0A1J4JTW6"/>
<dbReference type="RefSeq" id="XP_068354086.1">
    <property type="nucleotide sequence ID" value="XM_068508380.1"/>
</dbReference>
<proteinExistence type="predicted"/>
<sequence length="544" mass="63778">MLIHQCLLQYCRIFSSSLSVKILVIEFIIERSVITSHVIIMNDQSNKDENFLLNSLISSKNEIIQHDHPPEVVVSLEEIQNKFQLLLNMEHREQACHDLMDYLAKNECPCDQTIIVILFNLFLPTNPFGAEGVVTAVNILHTILKLRFQDGYNREISDVFMNFQFYEIIWQYYLNIPIIMKIFDDILMIQEEFKDKYKNGVYSFLVQHDVFNILSTMVQVDNPRLIPAINTILSFLYYSKSIQFIISIIPSFIEIVFSYPDVDIYGECFNLLSYFSREYSEIGFVVFSHPLFARHLSNFEIDRKYSIIFLNYLSEAFKNQERLEENGITYGSGTKFHGMIEPFAPLISHYFLRMIQISASNENKTNSVENNVDNNNDLLQVCLITLADFIFKKEHTTFFVQNGLPQFLFNLMNSDMSFNEKIYVMKVILVLVTSADEQCTEFFISLGFFELLNDIVEELLTSIPHDVLDALENINYYGEESKDRSVWSQLIFDNENIFEVIQKASEGFYVEKEYQLYHELTLREHATALLARMYNVNRYEMNNE</sequence>
<accession>A0A1J4JTW6</accession>
<comment type="caution">
    <text evidence="1">The sequence shown here is derived from an EMBL/GenBank/DDBJ whole genome shotgun (WGS) entry which is preliminary data.</text>
</comment>
<reference evidence="1" key="1">
    <citation type="submission" date="2016-10" db="EMBL/GenBank/DDBJ databases">
        <authorList>
            <person name="Benchimol M."/>
            <person name="Almeida L.G."/>
            <person name="Vasconcelos A.T."/>
            <person name="Perreira-Neves A."/>
            <person name="Rosa I.A."/>
            <person name="Tasca T."/>
            <person name="Bogo M.R."/>
            <person name="de Souza W."/>
        </authorList>
    </citation>
    <scope>NUCLEOTIDE SEQUENCE [LARGE SCALE GENOMIC DNA]</scope>
    <source>
        <strain evidence="1">K</strain>
    </source>
</reference>
<dbReference type="InterPro" id="IPR016024">
    <property type="entry name" value="ARM-type_fold"/>
</dbReference>
<protein>
    <submittedName>
        <fullName evidence="1">Uncharacterized protein</fullName>
    </submittedName>
</protein>
<organism evidence="1 2">
    <name type="scientific">Tritrichomonas foetus</name>
    <dbReference type="NCBI Taxonomy" id="1144522"/>
    <lineage>
        <taxon>Eukaryota</taxon>
        <taxon>Metamonada</taxon>
        <taxon>Parabasalia</taxon>
        <taxon>Tritrichomonadida</taxon>
        <taxon>Tritrichomonadidae</taxon>
        <taxon>Tritrichomonas</taxon>
    </lineage>
</organism>
<dbReference type="GeneID" id="94843084"/>
<keyword evidence="2" id="KW-1185">Reference proteome</keyword>
<name>A0A1J4JTW6_9EUKA</name>